<dbReference type="SUPFAM" id="SSF82895">
    <property type="entry name" value="TSP-1 type 1 repeat"/>
    <property type="match status" value="9"/>
</dbReference>
<dbReference type="FunCoup" id="K1Q8T2">
    <property type="interactions" value="220"/>
</dbReference>
<dbReference type="HOGENOM" id="CLU_004623_0_0_1"/>
<keyword evidence="4" id="KW-0677">Repeat</keyword>
<dbReference type="PROSITE" id="PS50092">
    <property type="entry name" value="TSP1"/>
    <property type="match status" value="8"/>
</dbReference>
<evidence type="ECO:0000256" key="2">
    <source>
        <dbReference type="ARBA" id="ARBA00022525"/>
    </source>
</evidence>
<keyword evidence="2" id="KW-0964">Secreted</keyword>
<dbReference type="InterPro" id="IPR007110">
    <property type="entry name" value="Ig-like_dom"/>
</dbReference>
<evidence type="ECO:0000256" key="4">
    <source>
        <dbReference type="ARBA" id="ARBA00022737"/>
    </source>
</evidence>
<proteinExistence type="predicted"/>
<dbReference type="InterPro" id="IPR000884">
    <property type="entry name" value="TSP1_rpt"/>
</dbReference>
<dbReference type="Gene3D" id="2.20.100.10">
    <property type="entry name" value="Thrombospondin type-1 (TSP1) repeat"/>
    <property type="match status" value="8"/>
</dbReference>
<dbReference type="InterPro" id="IPR003598">
    <property type="entry name" value="Ig_sub2"/>
</dbReference>
<dbReference type="GO" id="GO:0007229">
    <property type="term" value="P:integrin-mediated signaling pathway"/>
    <property type="evidence" value="ECO:0007669"/>
    <property type="project" value="UniProtKB-KW"/>
</dbReference>
<evidence type="ECO:0000256" key="1">
    <source>
        <dbReference type="ARBA" id="ARBA00004613"/>
    </source>
</evidence>
<organism evidence="6">
    <name type="scientific">Magallana gigas</name>
    <name type="common">Pacific oyster</name>
    <name type="synonym">Crassostrea gigas</name>
    <dbReference type="NCBI Taxonomy" id="29159"/>
    <lineage>
        <taxon>Eukaryota</taxon>
        <taxon>Metazoa</taxon>
        <taxon>Spiralia</taxon>
        <taxon>Lophotrochozoa</taxon>
        <taxon>Mollusca</taxon>
        <taxon>Bivalvia</taxon>
        <taxon>Autobranchia</taxon>
        <taxon>Pteriomorphia</taxon>
        <taxon>Ostreida</taxon>
        <taxon>Ostreoidea</taxon>
        <taxon>Ostreidae</taxon>
        <taxon>Magallana</taxon>
    </lineage>
</organism>
<dbReference type="InterPro" id="IPR050439">
    <property type="entry name" value="ADAMTS_ADAMTS-like"/>
</dbReference>
<dbReference type="PANTHER" id="PTHR13723">
    <property type="entry name" value="ADAMTS A DISINTEGRIN AND METALLOPROTEASE WITH THROMBOSPONDIN MOTIFS PROTEASE"/>
    <property type="match status" value="1"/>
</dbReference>
<dbReference type="GO" id="GO:0005576">
    <property type="term" value="C:extracellular region"/>
    <property type="evidence" value="ECO:0007669"/>
    <property type="project" value="UniProtKB-SubCell"/>
</dbReference>
<dbReference type="Pfam" id="PF07679">
    <property type="entry name" value="I-set"/>
    <property type="match status" value="1"/>
</dbReference>
<protein>
    <submittedName>
        <fullName evidence="6">A disintegrin and metalloproteinase with thrombospondin motifs 16</fullName>
    </submittedName>
</protein>
<dbReference type="AlphaFoldDB" id="K1Q8T2"/>
<evidence type="ECO:0000313" key="6">
    <source>
        <dbReference type="EMBL" id="EKC25275.1"/>
    </source>
</evidence>
<dbReference type="PANTHER" id="PTHR13723:SF313">
    <property type="entry name" value="PEPTIDASE M12B DOMAIN-CONTAINING PROTEIN"/>
    <property type="match status" value="1"/>
</dbReference>
<keyword evidence="5" id="KW-1015">Disulfide bond</keyword>
<comment type="subcellular location">
    <subcellularLocation>
        <location evidence="1">Secreted</location>
    </subcellularLocation>
</comment>
<dbReference type="GO" id="GO:0030198">
    <property type="term" value="P:extracellular matrix organization"/>
    <property type="evidence" value="ECO:0007669"/>
    <property type="project" value="InterPro"/>
</dbReference>
<dbReference type="GO" id="GO:0031012">
    <property type="term" value="C:extracellular matrix"/>
    <property type="evidence" value="ECO:0007669"/>
    <property type="project" value="TreeGrafter"/>
</dbReference>
<name>K1Q8T2_MAGGI</name>
<dbReference type="InterPro" id="IPR013273">
    <property type="entry name" value="ADAMTS/ADAMTS-like"/>
</dbReference>
<dbReference type="EMBL" id="JH817691">
    <property type="protein sequence ID" value="EKC25275.1"/>
    <property type="molecule type" value="Genomic_DNA"/>
</dbReference>
<dbReference type="Pfam" id="PF19030">
    <property type="entry name" value="TSP1_ADAMTS"/>
    <property type="match status" value="8"/>
</dbReference>
<dbReference type="InterPro" id="IPR045371">
    <property type="entry name" value="ADAMTS_CR_3"/>
</dbReference>
<dbReference type="InterPro" id="IPR013783">
    <property type="entry name" value="Ig-like_fold"/>
</dbReference>
<dbReference type="InterPro" id="IPR036179">
    <property type="entry name" value="Ig-like_dom_sf"/>
</dbReference>
<gene>
    <name evidence="6" type="ORF">CGI_10019661</name>
</gene>
<evidence type="ECO:0000256" key="5">
    <source>
        <dbReference type="ARBA" id="ARBA00023157"/>
    </source>
</evidence>
<keyword evidence="6" id="KW-0401">Integrin</keyword>
<dbReference type="PRINTS" id="PR01857">
    <property type="entry name" value="ADAMTSFAMILY"/>
</dbReference>
<dbReference type="InterPro" id="IPR013098">
    <property type="entry name" value="Ig_I-set"/>
</dbReference>
<dbReference type="SMART" id="SM00209">
    <property type="entry name" value="TSP1"/>
    <property type="match status" value="9"/>
</dbReference>
<dbReference type="Pfam" id="PF00090">
    <property type="entry name" value="TSP_1"/>
    <property type="match status" value="1"/>
</dbReference>
<dbReference type="SUPFAM" id="SSF48726">
    <property type="entry name" value="Immunoglobulin"/>
    <property type="match status" value="1"/>
</dbReference>
<dbReference type="PROSITE" id="PS50835">
    <property type="entry name" value="IG_LIKE"/>
    <property type="match status" value="1"/>
</dbReference>
<sequence>MKTLYAYLFIWISMCTVREGVLLSPQVSCDDWAPWTQWGTCSRTCDGGVTYRTRRCRKDSPMNRGCRADDVQYRACNMQECPGNVIDYRALQCSAFNKNPYSGEMLNWVPYHDSKNPCALYCQAEGHDVIHRLANHVVDGTKCRNDSKDMCIDGKCWNVGCDGILGSKKVLDRCGICGGNNSCMSRQTPKFTWSLSGYGECSSTCGVGYRRAKPVCINRASGKRVRNKRCRSAERPKQQTRSCKLRDCKESPIYKWVFGPWSNCSCAKKYSWRARRCVMFFPNSTQTYVSEKFCDTRTPVTKQLCDKTLCPVWHVGHWAPCSVTCGNGVQRRGVVCQHFGKEFCDLKSKPITLRSCNTSVLCFVQNDIQEVILGESDSSSIKRLPPLKSTEKTGPRPRFVAREWQPCSVTCGRGRKWRYVTCQVYVPRIGKDTELPDKECKGLKPLNSSPCIIQECVEQFEYRVVGMTPCSRSCLGGVQETIVRCVSIHNGSTVDDSNCKDVHLVPVERRVCNDINCPQRWKVGDFGMCSVSCGGGIMHRDVECIQEFAVGFRNGIHLPDYMCEQPVPTRNRKCNSIDCHSEWLSGPWSKCSVTCGQGYRSRDVYCVKKNAGGNYINISSTLCDSNKHPMDVQKCNQTVCPEPKLRALEVQFFQMDKLKRVKLTIGMTATILPGTTVLIKCPTRGIQLQDIRWFKNGTTIRYSKRVKLTRKRFLKIRNAVPEKDSGIYSCKAGSLQSNTLVSFSSVYDIFKATMLRQKYISGSQPMNLVARSISTKQMDPVSRKYSPLFLVKSDWSACSATCGGGLQSRNVSCEIITRDYFEVFPVRFCTKAGHSAPLLIQSCNTFPCLEWSLGNWSECAASECVRDKTALIKREVSCLSNDQVMNDTSHCESLGTIPPTEMECSNKDCKAVWIASKWTRCIGECETNGFKTRSLDCVWSKTRLSAGKECSSLQRPRTMKMCEMGNCSCTDESEYCSVVKMMKFCKFENFRRNCCVSCKKS</sequence>
<accession>K1Q8T2</accession>
<dbReference type="SMART" id="SM00408">
    <property type="entry name" value="IGc2"/>
    <property type="match status" value="1"/>
</dbReference>
<keyword evidence="3" id="KW-0732">Signal</keyword>
<dbReference type="Pfam" id="PF19236">
    <property type="entry name" value="ADAMTS_CR_3"/>
    <property type="match status" value="1"/>
</dbReference>
<reference evidence="6" key="1">
    <citation type="journal article" date="2012" name="Nature">
        <title>The oyster genome reveals stress adaptation and complexity of shell formation.</title>
        <authorList>
            <person name="Zhang G."/>
            <person name="Fang X."/>
            <person name="Guo X."/>
            <person name="Li L."/>
            <person name="Luo R."/>
            <person name="Xu F."/>
            <person name="Yang P."/>
            <person name="Zhang L."/>
            <person name="Wang X."/>
            <person name="Qi H."/>
            <person name="Xiong Z."/>
            <person name="Que H."/>
            <person name="Xie Y."/>
            <person name="Holland P.W."/>
            <person name="Paps J."/>
            <person name="Zhu Y."/>
            <person name="Wu F."/>
            <person name="Chen Y."/>
            <person name="Wang J."/>
            <person name="Peng C."/>
            <person name="Meng J."/>
            <person name="Yang L."/>
            <person name="Liu J."/>
            <person name="Wen B."/>
            <person name="Zhang N."/>
            <person name="Huang Z."/>
            <person name="Zhu Q."/>
            <person name="Feng Y."/>
            <person name="Mount A."/>
            <person name="Hedgecock D."/>
            <person name="Xu Z."/>
            <person name="Liu Y."/>
            <person name="Domazet-Loso T."/>
            <person name="Du Y."/>
            <person name="Sun X."/>
            <person name="Zhang S."/>
            <person name="Liu B."/>
            <person name="Cheng P."/>
            <person name="Jiang X."/>
            <person name="Li J."/>
            <person name="Fan D."/>
            <person name="Wang W."/>
            <person name="Fu W."/>
            <person name="Wang T."/>
            <person name="Wang B."/>
            <person name="Zhang J."/>
            <person name="Peng Z."/>
            <person name="Li Y."/>
            <person name="Li N."/>
            <person name="Wang J."/>
            <person name="Chen M."/>
            <person name="He Y."/>
            <person name="Tan F."/>
            <person name="Song X."/>
            <person name="Zheng Q."/>
            <person name="Huang R."/>
            <person name="Yang H."/>
            <person name="Du X."/>
            <person name="Chen L."/>
            <person name="Yang M."/>
            <person name="Gaffney P.M."/>
            <person name="Wang S."/>
            <person name="Luo L."/>
            <person name="She Z."/>
            <person name="Ming Y."/>
            <person name="Huang W."/>
            <person name="Zhang S."/>
            <person name="Huang B."/>
            <person name="Zhang Y."/>
            <person name="Qu T."/>
            <person name="Ni P."/>
            <person name="Miao G."/>
            <person name="Wang J."/>
            <person name="Wang Q."/>
            <person name="Steinberg C.E."/>
            <person name="Wang H."/>
            <person name="Li N."/>
            <person name="Qian L."/>
            <person name="Zhang G."/>
            <person name="Li Y."/>
            <person name="Yang H."/>
            <person name="Liu X."/>
            <person name="Wang J."/>
            <person name="Yin Y."/>
            <person name="Wang J."/>
        </authorList>
    </citation>
    <scope>NUCLEOTIDE SEQUENCE [LARGE SCALE GENOMIC DNA]</scope>
    <source>
        <strain evidence="6">05x7-T-G4-1.051#20</strain>
    </source>
</reference>
<dbReference type="InParanoid" id="K1Q8T2"/>
<dbReference type="InterPro" id="IPR010909">
    <property type="entry name" value="PLAC"/>
</dbReference>
<evidence type="ECO:0000256" key="3">
    <source>
        <dbReference type="ARBA" id="ARBA00022729"/>
    </source>
</evidence>
<dbReference type="InterPro" id="IPR036383">
    <property type="entry name" value="TSP1_rpt_sf"/>
</dbReference>
<dbReference type="Gene3D" id="2.60.40.10">
    <property type="entry name" value="Immunoglobulins"/>
    <property type="match status" value="1"/>
</dbReference>
<dbReference type="GO" id="GO:0006508">
    <property type="term" value="P:proteolysis"/>
    <property type="evidence" value="ECO:0007669"/>
    <property type="project" value="TreeGrafter"/>
</dbReference>
<dbReference type="PROSITE" id="PS50900">
    <property type="entry name" value="PLAC"/>
    <property type="match status" value="1"/>
</dbReference>
<dbReference type="GO" id="GO:0004222">
    <property type="term" value="F:metalloendopeptidase activity"/>
    <property type="evidence" value="ECO:0007669"/>
    <property type="project" value="TreeGrafter"/>
</dbReference>
<dbReference type="FunFam" id="2.20.100.10:FF:000009">
    <property type="entry name" value="ADAMTS-like protein 3 isoform A"/>
    <property type="match status" value="1"/>
</dbReference>